<evidence type="ECO:0000256" key="4">
    <source>
        <dbReference type="SAM" id="Phobius"/>
    </source>
</evidence>
<feature type="region of interest" description="Disordered" evidence="3">
    <location>
        <begin position="1020"/>
        <end position="1156"/>
    </location>
</feature>
<keyword evidence="2" id="KW-0677">Repeat</keyword>
<feature type="compositionally biased region" description="Low complexity" evidence="3">
    <location>
        <begin position="1024"/>
        <end position="1156"/>
    </location>
</feature>
<accession>A0ABN9WQ77</accession>
<feature type="compositionally biased region" description="Basic and acidic residues" evidence="3">
    <location>
        <begin position="1608"/>
        <end position="1626"/>
    </location>
</feature>
<dbReference type="Gene3D" id="2.120.10.80">
    <property type="entry name" value="Kelch-type beta propeller"/>
    <property type="match status" value="4"/>
</dbReference>
<sequence>MLVYGGTTFFLDLQSDLWSYSASSQTWAQLAPGGSAPAGRYYHAAAWAEAQQKMYISGGTTMDSSYQSSMLSDLFCYDASANIWTELTTLSAPSLDPPGRWGHSMVWLPQAERLIVFGGTTGMNSADGPSDTVFGFTAATHVWEEISYTGTIAARDDHAAVWYDGAYQTTGDSEWHGHEAMLVFGGVGTSSNLLGDLAHMWFRPATTTSATSTTATFTSTTQSMTRTSATQPRCFNGPNCYDPHFEAVEDVAPPGARYEPRAAVHQSLVAWFIFGGSSAAGYLNDMYVYKVLEGAWALCPPHGAQPAGLYQTSLALWEAEYTLFVFGGMDADSVVTNSIWSYTVSNDTISSDQEIDGSWALLSPSGSLPIARYGHTAVVNEATASMLLFGGVTGTFTSLNDLWSYSCNEKSWMRLSPSGTAPPERYYHSTAWWPDQQKMFVSGGLGLDLSTFVFSQFADMYMYDAVANAWSELTPSGLGIGAPGLYGHSMVFMTDAEQLLVLGGYQGVSATTKDTLYGYDVASRTWSELAKTGETEERVDHVAMWYQGGYNVDGHTEYDNFESMLVFGGLETSASTLTGRLTRMWWKPATTTTMTSTATESTTSLTTTVSTTSVTAYGCFHTPDCFDPHFEAVQSTGISPGWLEGANSAVRNASAALFISICLRYDQLLTNDLYVYKILESQWARCPQQGANIPAEAMYTTMVLWEAEYKLLVYGGLTQSFAWSRDVFIYTVNSDTITNGEIDGEWSVVPAGSTNPGGRMGHVAVFNEATSTMFVFGGQGSDFLFRNDLWSYDAVSQTWTRRSPGGTIPGARGFHAAAWDALAERMFVHGGQWFDADMTFSTRGDLFVYDTRADYWWQVSANVNGIATPSLWQHAMVFLPRTESLLLFGGTEGADSTVAVNSLYGFRTRGSLWENLSWTGSAPPGKSPVAAWYDGSTNTSGAMEWDRHEALMLFVNDEHLQMWFKPPTTTSSATSSSTTMTSTTTMSMATGTTSFATSTATRVSTSQTSTISEIVIETDTSSASSWTNTKTGTTTSSTRTSSTTVTGTATMSTSKSTSATQTVTKISTTTGTSTTVSSSDATGTSTESVTTASSTRTPSTTVTGTATVSTSKSTSATKTVTKTSTSTGTSITTSSIASSGTNAETGTTPSSIGTSSSAVASTATMSTAIKISYSATGTSASATSSTSFGVTSASTTQTSTTGVTMTNTQASSSTRSSTGETINSATVTSTVWSSTSAISTTSRSSATDTSRTSSFALSSASGSSSTTGSSSSGTSTSQVGAAASDTSSIQSSTPSLEAAQVSGSIEFWFSDPDAVRSGAEAEKLLVSVGVTISQVVGMPASYVSVWFAEGSRRLGAATRRLAGGILEVRYSIYVPSDIDAESLGIDDAEASLNSVSVSSFTSLLQKNIDSNFGEAVYSVSVLALDAVVVDDVHTVPAEPDERQGSASSVLIIIVIGVGCCLGSVFISVMLFSRRRRRWALRLERDRAQRQCPPSTGATSGEQGPREDGDKFEFFFDMDNADEHVAEYETRQELTSSPSAGAGQAPGELIFDMDSPDVYLGEHEEDLAPSLRMHVPRLHGAAGGADQPAPEGGDRLESIFDVNDTDVPLPEHRQDSRGPPGDGDRPPPAEGCISDFVFDMDDLEEKPLAYHQGTDFASEHI</sequence>
<dbReference type="Proteomes" id="UP001189429">
    <property type="component" value="Unassembled WGS sequence"/>
</dbReference>
<dbReference type="SUPFAM" id="SSF117281">
    <property type="entry name" value="Kelch motif"/>
    <property type="match status" value="1"/>
</dbReference>
<feature type="region of interest" description="Disordered" evidence="3">
    <location>
        <begin position="1603"/>
        <end position="1633"/>
    </location>
</feature>
<feature type="region of interest" description="Disordered" evidence="3">
    <location>
        <begin position="1179"/>
        <end position="1223"/>
    </location>
</feature>
<dbReference type="PANTHER" id="PTHR46093">
    <property type="entry name" value="ACYL-COA-BINDING DOMAIN-CONTAINING PROTEIN 5"/>
    <property type="match status" value="1"/>
</dbReference>
<evidence type="ECO:0000256" key="2">
    <source>
        <dbReference type="ARBA" id="ARBA00022737"/>
    </source>
</evidence>
<name>A0ABN9WQ77_9DINO</name>
<keyword evidence="6" id="KW-1185">Reference proteome</keyword>
<evidence type="ECO:0000313" key="5">
    <source>
        <dbReference type="EMBL" id="CAK0888216.1"/>
    </source>
</evidence>
<evidence type="ECO:0000256" key="3">
    <source>
        <dbReference type="SAM" id="MobiDB-lite"/>
    </source>
</evidence>
<dbReference type="SUPFAM" id="SSF50965">
    <property type="entry name" value="Galactose oxidase, central domain"/>
    <property type="match status" value="2"/>
</dbReference>
<dbReference type="InterPro" id="IPR011043">
    <property type="entry name" value="Gal_Oxase/kelch_b-propeller"/>
</dbReference>
<feature type="region of interest" description="Disordered" evidence="3">
    <location>
        <begin position="1487"/>
        <end position="1510"/>
    </location>
</feature>
<dbReference type="EMBL" id="CAUYUJ010019044">
    <property type="protein sequence ID" value="CAK0888216.1"/>
    <property type="molecule type" value="Genomic_DNA"/>
</dbReference>
<feature type="compositionally biased region" description="Polar residues" evidence="3">
    <location>
        <begin position="1491"/>
        <end position="1501"/>
    </location>
</feature>
<protein>
    <submittedName>
        <fullName evidence="5">Uncharacterized protein</fullName>
    </submittedName>
</protein>
<comment type="caution">
    <text evidence="5">The sequence shown here is derived from an EMBL/GenBank/DDBJ whole genome shotgun (WGS) entry which is preliminary data.</text>
</comment>
<dbReference type="Pfam" id="PF24681">
    <property type="entry name" value="Kelch_KLHDC2_KLHL20_DRC7"/>
    <property type="match status" value="3"/>
</dbReference>
<organism evidence="5 6">
    <name type="scientific">Prorocentrum cordatum</name>
    <dbReference type="NCBI Taxonomy" id="2364126"/>
    <lineage>
        <taxon>Eukaryota</taxon>
        <taxon>Sar</taxon>
        <taxon>Alveolata</taxon>
        <taxon>Dinophyceae</taxon>
        <taxon>Prorocentrales</taxon>
        <taxon>Prorocentraceae</taxon>
        <taxon>Prorocentrum</taxon>
    </lineage>
</organism>
<keyword evidence="4" id="KW-0812">Transmembrane</keyword>
<evidence type="ECO:0000256" key="1">
    <source>
        <dbReference type="ARBA" id="ARBA00022441"/>
    </source>
</evidence>
<dbReference type="InterPro" id="IPR015915">
    <property type="entry name" value="Kelch-typ_b-propeller"/>
</dbReference>
<keyword evidence="4" id="KW-1133">Transmembrane helix</keyword>
<feature type="region of interest" description="Disordered" evidence="3">
    <location>
        <begin position="1238"/>
        <end position="1295"/>
    </location>
</feature>
<keyword evidence="4" id="KW-0472">Membrane</keyword>
<feature type="transmembrane region" description="Helical" evidence="4">
    <location>
        <begin position="1449"/>
        <end position="1471"/>
    </location>
</feature>
<reference evidence="5" key="1">
    <citation type="submission" date="2023-10" db="EMBL/GenBank/DDBJ databases">
        <authorList>
            <person name="Chen Y."/>
            <person name="Shah S."/>
            <person name="Dougan E. K."/>
            <person name="Thang M."/>
            <person name="Chan C."/>
        </authorList>
    </citation>
    <scope>NUCLEOTIDE SEQUENCE [LARGE SCALE GENOMIC DNA]</scope>
</reference>
<proteinExistence type="predicted"/>
<feature type="compositionally biased region" description="Low complexity" evidence="3">
    <location>
        <begin position="1179"/>
        <end position="1208"/>
    </location>
</feature>
<gene>
    <name evidence="5" type="ORF">PCOR1329_LOCUS69041</name>
</gene>
<dbReference type="PANTHER" id="PTHR46093:SF18">
    <property type="entry name" value="FIBRONECTIN TYPE-III DOMAIN-CONTAINING PROTEIN"/>
    <property type="match status" value="1"/>
</dbReference>
<feature type="compositionally biased region" description="Polar residues" evidence="3">
    <location>
        <begin position="1209"/>
        <end position="1223"/>
    </location>
</feature>
<evidence type="ECO:0000313" key="6">
    <source>
        <dbReference type="Proteomes" id="UP001189429"/>
    </source>
</evidence>
<keyword evidence="1" id="KW-0880">Kelch repeat</keyword>